<dbReference type="SUPFAM" id="SSF50129">
    <property type="entry name" value="GroES-like"/>
    <property type="match status" value="1"/>
</dbReference>
<organism evidence="3 4">
    <name type="scientific">Moelleriella libera RCEF 2490</name>
    <dbReference type="NCBI Taxonomy" id="1081109"/>
    <lineage>
        <taxon>Eukaryota</taxon>
        <taxon>Fungi</taxon>
        <taxon>Dikarya</taxon>
        <taxon>Ascomycota</taxon>
        <taxon>Pezizomycotina</taxon>
        <taxon>Sordariomycetes</taxon>
        <taxon>Hypocreomycetidae</taxon>
        <taxon>Hypocreales</taxon>
        <taxon>Clavicipitaceae</taxon>
        <taxon>Moelleriella</taxon>
    </lineage>
</organism>
<evidence type="ECO:0000313" key="3">
    <source>
        <dbReference type="EMBL" id="KZZ97735.1"/>
    </source>
</evidence>
<dbReference type="SMART" id="SM00829">
    <property type="entry name" value="PKS_ER"/>
    <property type="match status" value="1"/>
</dbReference>
<dbReference type="SUPFAM" id="SSF53335">
    <property type="entry name" value="S-adenosyl-L-methionine-dependent methyltransferases"/>
    <property type="match status" value="1"/>
</dbReference>
<keyword evidence="1" id="KW-0808">Transferase</keyword>
<dbReference type="PANTHER" id="PTHR45681">
    <property type="entry name" value="POLYKETIDE SYNTHASE 44-RELATED"/>
    <property type="match status" value="1"/>
</dbReference>
<dbReference type="Gene3D" id="3.40.50.150">
    <property type="entry name" value="Vaccinia Virus protein VP39"/>
    <property type="match status" value="1"/>
</dbReference>
<evidence type="ECO:0000256" key="1">
    <source>
        <dbReference type="ARBA" id="ARBA00022679"/>
    </source>
</evidence>
<dbReference type="AlphaFoldDB" id="A0A168DGW3"/>
<feature type="domain" description="Enoyl reductase (ER)" evidence="2">
    <location>
        <begin position="265"/>
        <end position="534"/>
    </location>
</feature>
<dbReference type="GO" id="GO:0016740">
    <property type="term" value="F:transferase activity"/>
    <property type="evidence" value="ECO:0007669"/>
    <property type="project" value="UniProtKB-KW"/>
</dbReference>
<gene>
    <name evidence="3" type="ORF">AAL_03699</name>
</gene>
<keyword evidence="4" id="KW-1185">Reference proteome</keyword>
<name>A0A168DGW3_9HYPO</name>
<dbReference type="InterPro" id="IPR011032">
    <property type="entry name" value="GroES-like_sf"/>
</dbReference>
<dbReference type="InterPro" id="IPR050444">
    <property type="entry name" value="Polyketide_Synthase"/>
</dbReference>
<proteinExistence type="predicted"/>
<sequence length="613" mass="66470">MNKLLRPGGRFMLMEASQSTTYFNPTFGVFEGWWAGHKEGRRQSPLQSKAQWTERLKCAGFCDSGTCFEDNTESEGGTVSVFVARKPRASDVRLAVAAAPIQLLTAGDDGNDLADSCHHVGSMRGILPAPLVSVHNLLATAPPLDGGIVVVMPDICHLLCNDPSADCRQAFKNWMLGWRAVLLSGFASCLRLEYPALRLMTLNLEAVKGGCMLESLANMLPDVMPAMTQDAFGAENDFAIIKGGLDRVPFLDSLRVLTAGVGVPGLLESLHWRDDDQARKVPGLDELRSEVRTASVNIKEVLIAAGQLYDMTQMQNDCSGVVIDVGAHMTGRFKPGDRVCAMYSRSYTNFPVVHGDCCHVLSPAMTFEEAASLPIVWTTVYYSLIEVGRVSKGDRILIHSAAGAVGQAAIILAQHIGADIFVTVGNASKRDLLHQRYGVAHDHILSSRNTDFYDGILRQTDGHGVDVVLNSLAGEMFRTSCNLVAPIERLLERVVEAAIAGIIKPVQLTVMPISEIVTAFRHIQAGKHTGKVILRVDEQNQQLVPAPDYGWPKLIIMSVSSQKATPRRPKEAQLRPDGTYIVVGGLGGLGRVILEWMADHGAKQVVTVSRSGA</sequence>
<dbReference type="InterPro" id="IPR029063">
    <property type="entry name" value="SAM-dependent_MTases_sf"/>
</dbReference>
<reference evidence="3 4" key="1">
    <citation type="journal article" date="2016" name="Genome Biol. Evol.">
        <title>Divergent and convergent evolution of fungal pathogenicity.</title>
        <authorList>
            <person name="Shang Y."/>
            <person name="Xiao G."/>
            <person name="Zheng P."/>
            <person name="Cen K."/>
            <person name="Zhan S."/>
            <person name="Wang C."/>
        </authorList>
    </citation>
    <scope>NUCLEOTIDE SEQUENCE [LARGE SCALE GENOMIC DNA]</scope>
    <source>
        <strain evidence="3 4">RCEF 2490</strain>
    </source>
</reference>
<dbReference type="OrthoDB" id="329835at2759"/>
<dbReference type="EMBL" id="AZGY01000006">
    <property type="protein sequence ID" value="KZZ97735.1"/>
    <property type="molecule type" value="Genomic_DNA"/>
</dbReference>
<dbReference type="InterPro" id="IPR020843">
    <property type="entry name" value="ER"/>
</dbReference>
<dbReference type="PANTHER" id="PTHR45681:SF6">
    <property type="entry name" value="POLYKETIDE SYNTHASE 37"/>
    <property type="match status" value="1"/>
</dbReference>
<dbReference type="Gene3D" id="3.40.50.720">
    <property type="entry name" value="NAD(P)-binding Rossmann-like Domain"/>
    <property type="match status" value="1"/>
</dbReference>
<dbReference type="CDD" id="cd05195">
    <property type="entry name" value="enoyl_red"/>
    <property type="match status" value="1"/>
</dbReference>
<dbReference type="SUPFAM" id="SSF51735">
    <property type="entry name" value="NAD(P)-binding Rossmann-fold domains"/>
    <property type="match status" value="2"/>
</dbReference>
<dbReference type="STRING" id="1081109.A0A168DGW3"/>
<accession>A0A168DGW3</accession>
<dbReference type="InterPro" id="IPR013968">
    <property type="entry name" value="PKS_KR"/>
</dbReference>
<evidence type="ECO:0000259" key="2">
    <source>
        <dbReference type="SMART" id="SM00829"/>
    </source>
</evidence>
<dbReference type="InterPro" id="IPR013149">
    <property type="entry name" value="ADH-like_C"/>
</dbReference>
<comment type="caution">
    <text evidence="3">The sequence shown here is derived from an EMBL/GenBank/DDBJ whole genome shotgun (WGS) entry which is preliminary data.</text>
</comment>
<protein>
    <submittedName>
        <fullName evidence="3">Beta-ketoacyl synthase</fullName>
    </submittedName>
</protein>
<dbReference type="GO" id="GO:0016491">
    <property type="term" value="F:oxidoreductase activity"/>
    <property type="evidence" value="ECO:0007669"/>
    <property type="project" value="InterPro"/>
</dbReference>
<dbReference type="Gene3D" id="3.90.180.10">
    <property type="entry name" value="Medium-chain alcohol dehydrogenases, catalytic domain"/>
    <property type="match status" value="2"/>
</dbReference>
<dbReference type="Proteomes" id="UP000078544">
    <property type="component" value="Unassembled WGS sequence"/>
</dbReference>
<dbReference type="Pfam" id="PF08659">
    <property type="entry name" value="KR"/>
    <property type="match status" value="1"/>
</dbReference>
<dbReference type="Pfam" id="PF00107">
    <property type="entry name" value="ADH_zinc_N"/>
    <property type="match status" value="1"/>
</dbReference>
<dbReference type="InterPro" id="IPR036291">
    <property type="entry name" value="NAD(P)-bd_dom_sf"/>
</dbReference>
<evidence type="ECO:0000313" key="4">
    <source>
        <dbReference type="Proteomes" id="UP000078544"/>
    </source>
</evidence>